<dbReference type="EMBL" id="GG704911">
    <property type="protein sequence ID" value="EAS37243.3"/>
    <property type="molecule type" value="Genomic_DNA"/>
</dbReference>
<dbReference type="Proteomes" id="UP000001261">
    <property type="component" value="Unassembled WGS sequence"/>
</dbReference>
<name>J3KLP3_COCIM</name>
<reference evidence="2" key="2">
    <citation type="journal article" date="2010" name="Genome Res.">
        <title>Population genomic sequencing of Coccidioides fungi reveals recent hybridization and transposon control.</title>
        <authorList>
            <person name="Neafsey D.E."/>
            <person name="Barker B.M."/>
            <person name="Sharpton T.J."/>
            <person name="Stajich J.E."/>
            <person name="Park D.J."/>
            <person name="Whiston E."/>
            <person name="Hung C.-Y."/>
            <person name="McMahan C."/>
            <person name="White J."/>
            <person name="Sykes S."/>
            <person name="Heiman D."/>
            <person name="Young S."/>
            <person name="Zeng Q."/>
            <person name="Abouelleil A."/>
            <person name="Aftuck L."/>
            <person name="Bessette D."/>
            <person name="Brown A."/>
            <person name="FitzGerald M."/>
            <person name="Lui A."/>
            <person name="Macdonald J.P."/>
            <person name="Priest M."/>
            <person name="Orbach M.J."/>
            <person name="Galgiani J.N."/>
            <person name="Kirkland T.N."/>
            <person name="Cole G.T."/>
            <person name="Birren B.W."/>
            <person name="Henn M.R."/>
            <person name="Taylor J.W."/>
            <person name="Rounsley S.D."/>
        </authorList>
    </citation>
    <scope>GENOME REANNOTATION</scope>
    <source>
        <strain evidence="2">RS</strain>
    </source>
</reference>
<dbReference type="RefSeq" id="XP_001248826.2">
    <property type="nucleotide sequence ID" value="XM_001248825.2"/>
</dbReference>
<sequence>MIKDQEIKKSESESTVVEDTTELYTTISQDENRRIMIYCQNYLQAITKKLYDWDSNIHTYIQEYTTITSTVQANERLDEFTKISWFLQELPEKLQNKIINKTKLNLSDNMLSIDFRKVVQVTIDLINQYEENKKIFKEDKIKQKEMKKLDE</sequence>
<reference evidence="2" key="1">
    <citation type="journal article" date="2009" name="Genome Res.">
        <title>Comparative genomic analyses of the human fungal pathogens Coccidioides and their relatives.</title>
        <authorList>
            <person name="Sharpton T.J."/>
            <person name="Stajich J.E."/>
            <person name="Rounsley S.D."/>
            <person name="Gardner M.J."/>
            <person name="Wortman J.R."/>
            <person name="Jordar V.S."/>
            <person name="Maiti R."/>
            <person name="Kodira C.D."/>
            <person name="Neafsey D.E."/>
            <person name="Zeng Q."/>
            <person name="Hung C.-Y."/>
            <person name="McMahan C."/>
            <person name="Muszewska A."/>
            <person name="Grynberg M."/>
            <person name="Mandel M.A."/>
            <person name="Kellner E.M."/>
            <person name="Barker B.M."/>
            <person name="Galgiani J.N."/>
            <person name="Orbach M.J."/>
            <person name="Kirkland T.N."/>
            <person name="Cole G.T."/>
            <person name="Henn M.R."/>
            <person name="Birren B.W."/>
            <person name="Taylor J.W."/>
        </authorList>
    </citation>
    <scope>NUCLEOTIDE SEQUENCE [LARGE SCALE GENOMIC DNA]</scope>
    <source>
        <strain evidence="2">RS</strain>
    </source>
</reference>
<dbReference type="GeneID" id="24164280"/>
<evidence type="ECO:0000313" key="2">
    <source>
        <dbReference type="Proteomes" id="UP000001261"/>
    </source>
</evidence>
<dbReference type="KEGG" id="cim:CIMG_12653"/>
<keyword evidence="2" id="KW-1185">Reference proteome</keyword>
<gene>
    <name evidence="1" type="ORF">CIMG_12653</name>
</gene>
<dbReference type="InParanoid" id="J3KLP3"/>
<protein>
    <submittedName>
        <fullName evidence="1">Uncharacterized protein</fullName>
    </submittedName>
</protein>
<dbReference type="VEuPathDB" id="FungiDB:CIMG_12653"/>
<accession>J3KLP3</accession>
<dbReference type="AlphaFoldDB" id="J3KLP3"/>
<proteinExistence type="predicted"/>
<organism evidence="1 2">
    <name type="scientific">Coccidioides immitis (strain RS)</name>
    <name type="common">Valley fever fungus</name>
    <dbReference type="NCBI Taxonomy" id="246410"/>
    <lineage>
        <taxon>Eukaryota</taxon>
        <taxon>Fungi</taxon>
        <taxon>Dikarya</taxon>
        <taxon>Ascomycota</taxon>
        <taxon>Pezizomycotina</taxon>
        <taxon>Eurotiomycetes</taxon>
        <taxon>Eurotiomycetidae</taxon>
        <taxon>Onygenales</taxon>
        <taxon>Onygenaceae</taxon>
        <taxon>Coccidioides</taxon>
    </lineage>
</organism>
<evidence type="ECO:0000313" key="1">
    <source>
        <dbReference type="EMBL" id="EAS37243.3"/>
    </source>
</evidence>